<dbReference type="InterPro" id="IPR004513">
    <property type="entry name" value="FtsX"/>
</dbReference>
<comment type="function">
    <text evidence="10">Part of the ABC transporter FtsEX involved in asymmetric cellular division facilitating the initiation of sporulation.</text>
</comment>
<dbReference type="PANTHER" id="PTHR47755:SF1">
    <property type="entry name" value="CELL DIVISION PROTEIN FTSX"/>
    <property type="match status" value="1"/>
</dbReference>
<keyword evidence="15" id="KW-1185">Reference proteome</keyword>
<dbReference type="InterPro" id="IPR040690">
    <property type="entry name" value="FtsX_ECD"/>
</dbReference>
<dbReference type="InterPro" id="IPR003838">
    <property type="entry name" value="ABC3_permease_C"/>
</dbReference>
<feature type="transmembrane region" description="Helical" evidence="11">
    <location>
        <begin position="178"/>
        <end position="201"/>
    </location>
</feature>
<comment type="caution">
    <text evidence="14">The sequence shown here is derived from an EMBL/GenBank/DDBJ whole genome shotgun (WGS) entry which is preliminary data.</text>
</comment>
<dbReference type="PANTHER" id="PTHR47755">
    <property type="entry name" value="CELL DIVISION PROTEIN FTSX"/>
    <property type="match status" value="1"/>
</dbReference>
<feature type="transmembrane region" description="Helical" evidence="11">
    <location>
        <begin position="275"/>
        <end position="299"/>
    </location>
</feature>
<evidence type="ECO:0000256" key="1">
    <source>
        <dbReference type="ARBA" id="ARBA00004651"/>
    </source>
</evidence>
<evidence type="ECO:0000256" key="9">
    <source>
        <dbReference type="ARBA" id="ARBA00023306"/>
    </source>
</evidence>
<evidence type="ECO:0000313" key="14">
    <source>
        <dbReference type="EMBL" id="MBM6922633.1"/>
    </source>
</evidence>
<proteinExistence type="inferred from homology"/>
<comment type="similarity">
    <text evidence="2 10">Belongs to the ABC-4 integral membrane protein family. FtsX subfamily.</text>
</comment>
<dbReference type="EMBL" id="JACSNR010000002">
    <property type="protein sequence ID" value="MBM6922633.1"/>
    <property type="molecule type" value="Genomic_DNA"/>
</dbReference>
<dbReference type="PIRSF" id="PIRSF003097">
    <property type="entry name" value="FtsX"/>
    <property type="match status" value="1"/>
</dbReference>
<comment type="subcellular location">
    <subcellularLocation>
        <location evidence="1">Cell membrane</location>
        <topology evidence="1">Multi-pass membrane protein</topology>
    </subcellularLocation>
</comment>
<keyword evidence="9 10" id="KW-0131">Cell cycle</keyword>
<evidence type="ECO:0000259" key="13">
    <source>
        <dbReference type="Pfam" id="PF18075"/>
    </source>
</evidence>
<evidence type="ECO:0000259" key="12">
    <source>
        <dbReference type="Pfam" id="PF02687"/>
    </source>
</evidence>
<evidence type="ECO:0000256" key="11">
    <source>
        <dbReference type="SAM" id="Phobius"/>
    </source>
</evidence>
<feature type="transmembrane region" description="Helical" evidence="11">
    <location>
        <begin position="25"/>
        <end position="46"/>
    </location>
</feature>
<evidence type="ECO:0000256" key="3">
    <source>
        <dbReference type="ARBA" id="ARBA00021907"/>
    </source>
</evidence>
<evidence type="ECO:0000256" key="8">
    <source>
        <dbReference type="ARBA" id="ARBA00023136"/>
    </source>
</evidence>
<accession>A0ABS2GM74</accession>
<evidence type="ECO:0000256" key="2">
    <source>
        <dbReference type="ARBA" id="ARBA00007379"/>
    </source>
</evidence>
<keyword evidence="7 11" id="KW-1133">Transmembrane helix</keyword>
<evidence type="ECO:0000256" key="4">
    <source>
        <dbReference type="ARBA" id="ARBA00022475"/>
    </source>
</evidence>
<dbReference type="Proteomes" id="UP000724149">
    <property type="component" value="Unassembled WGS sequence"/>
</dbReference>
<evidence type="ECO:0000256" key="6">
    <source>
        <dbReference type="ARBA" id="ARBA00022692"/>
    </source>
</evidence>
<dbReference type="Pfam" id="PF02687">
    <property type="entry name" value="FtsX"/>
    <property type="match status" value="1"/>
</dbReference>
<evidence type="ECO:0000256" key="7">
    <source>
        <dbReference type="ARBA" id="ARBA00022989"/>
    </source>
</evidence>
<dbReference type="Pfam" id="PF18075">
    <property type="entry name" value="FtsX_ECD"/>
    <property type="match status" value="1"/>
</dbReference>
<dbReference type="InterPro" id="IPR058204">
    <property type="entry name" value="FtsX_firmicutes-type"/>
</dbReference>
<feature type="transmembrane region" description="Helical" evidence="11">
    <location>
        <begin position="222"/>
        <end position="255"/>
    </location>
</feature>
<feature type="domain" description="FtsX extracellular" evidence="13">
    <location>
        <begin position="60"/>
        <end position="156"/>
    </location>
</feature>
<dbReference type="RefSeq" id="WP_204719668.1">
    <property type="nucleotide sequence ID" value="NZ_JACSNR010000002.1"/>
</dbReference>
<name>A0ABS2GM74_9FIRM</name>
<keyword evidence="6 11" id="KW-0812">Transmembrane</keyword>
<gene>
    <name evidence="14" type="ORF">H9X81_02830</name>
</gene>
<keyword evidence="4 10" id="KW-1003">Cell membrane</keyword>
<feature type="domain" description="ABC3 transporter permease C-terminal" evidence="12">
    <location>
        <begin position="179"/>
        <end position="304"/>
    </location>
</feature>
<dbReference type="Gene3D" id="3.30.70.3040">
    <property type="match status" value="1"/>
</dbReference>
<protein>
    <recommendedName>
        <fullName evidence="3 10">Cell division protein FtsX</fullName>
    </recommendedName>
</protein>
<evidence type="ECO:0000256" key="5">
    <source>
        <dbReference type="ARBA" id="ARBA00022618"/>
    </source>
</evidence>
<keyword evidence="5 10" id="KW-0132">Cell division</keyword>
<dbReference type="NCBIfam" id="NF038347">
    <property type="entry name" value="FtsX_Gpos"/>
    <property type="match status" value="1"/>
</dbReference>
<organism evidence="14 15">
    <name type="scientific">Hydrogenoanaerobacterium saccharovorans</name>
    <dbReference type="NCBI Taxonomy" id="474960"/>
    <lineage>
        <taxon>Bacteria</taxon>
        <taxon>Bacillati</taxon>
        <taxon>Bacillota</taxon>
        <taxon>Clostridia</taxon>
        <taxon>Eubacteriales</taxon>
        <taxon>Oscillospiraceae</taxon>
        <taxon>Hydrogenoanaerobacterium</taxon>
    </lineage>
</organism>
<evidence type="ECO:0000256" key="10">
    <source>
        <dbReference type="PIRNR" id="PIRNR003097"/>
    </source>
</evidence>
<evidence type="ECO:0000313" key="15">
    <source>
        <dbReference type="Proteomes" id="UP000724149"/>
    </source>
</evidence>
<sequence>MGGSSIGYLLREGARNIYANKQMSVAAIGVLVACMLLIGASIVFSFNANSFVGYVEAQNEVVVFLKDNLSDDRISEVEQQLKNTENVSAVRFISKEEGLNSWVQSMSGVAENSEELFAPLYEDNIMPDSFSVTIRDLSQLDATVQVLSDYDDVDYVRAPEQVAQTITIIKHAVNLGGAAIVLLLIGVASMIIANTIKITVFNRRKEISIMKYVGATDMFIRLPFIVEGLLLGLLSASVAFLLIWGLYSLLVHWLAGEGVGWLTFLTENLVPFGSMALPLMGCFLFVGVAIGTLGSIIFVRKYLKV</sequence>
<keyword evidence="8 10" id="KW-0472">Membrane</keyword>
<reference evidence="14 15" key="1">
    <citation type="journal article" date="2021" name="Sci. Rep.">
        <title>The distribution of antibiotic resistance genes in chicken gut microbiota commensals.</title>
        <authorList>
            <person name="Juricova H."/>
            <person name="Matiasovicova J."/>
            <person name="Kubasova T."/>
            <person name="Cejkova D."/>
            <person name="Rychlik I."/>
        </authorList>
    </citation>
    <scope>NUCLEOTIDE SEQUENCE [LARGE SCALE GENOMIC DNA]</scope>
    <source>
        <strain evidence="14 15">An564</strain>
    </source>
</reference>